<protein>
    <submittedName>
        <fullName evidence="2">Uncharacterized protein</fullName>
    </submittedName>
</protein>
<feature type="region of interest" description="Disordered" evidence="1">
    <location>
        <begin position="333"/>
        <end position="364"/>
    </location>
</feature>
<name>A0ABD3EEM4_9LAMI</name>
<dbReference type="AlphaFoldDB" id="A0ABD3EEM4"/>
<proteinExistence type="predicted"/>
<evidence type="ECO:0000256" key="1">
    <source>
        <dbReference type="SAM" id="MobiDB-lite"/>
    </source>
</evidence>
<organism evidence="2 3">
    <name type="scientific">Castilleja foliolosa</name>
    <dbReference type="NCBI Taxonomy" id="1961234"/>
    <lineage>
        <taxon>Eukaryota</taxon>
        <taxon>Viridiplantae</taxon>
        <taxon>Streptophyta</taxon>
        <taxon>Embryophyta</taxon>
        <taxon>Tracheophyta</taxon>
        <taxon>Spermatophyta</taxon>
        <taxon>Magnoliopsida</taxon>
        <taxon>eudicotyledons</taxon>
        <taxon>Gunneridae</taxon>
        <taxon>Pentapetalae</taxon>
        <taxon>asterids</taxon>
        <taxon>lamiids</taxon>
        <taxon>Lamiales</taxon>
        <taxon>Orobanchaceae</taxon>
        <taxon>Pedicularideae</taxon>
        <taxon>Castillejinae</taxon>
        <taxon>Castilleja</taxon>
    </lineage>
</organism>
<feature type="compositionally biased region" description="Basic and acidic residues" evidence="1">
    <location>
        <begin position="217"/>
        <end position="229"/>
    </location>
</feature>
<dbReference type="EMBL" id="JAVIJP010000005">
    <property type="protein sequence ID" value="KAL3652791.1"/>
    <property type="molecule type" value="Genomic_DNA"/>
</dbReference>
<feature type="region of interest" description="Disordered" evidence="1">
    <location>
        <begin position="210"/>
        <end position="232"/>
    </location>
</feature>
<feature type="region of interest" description="Disordered" evidence="1">
    <location>
        <begin position="1"/>
        <end position="46"/>
    </location>
</feature>
<dbReference type="Proteomes" id="UP001632038">
    <property type="component" value="Unassembled WGS sequence"/>
</dbReference>
<comment type="caution">
    <text evidence="2">The sequence shown here is derived from an EMBL/GenBank/DDBJ whole genome shotgun (WGS) entry which is preliminary data.</text>
</comment>
<feature type="compositionally biased region" description="Polar residues" evidence="1">
    <location>
        <begin position="1"/>
        <end position="28"/>
    </location>
</feature>
<feature type="compositionally biased region" description="Basic and acidic residues" evidence="1">
    <location>
        <begin position="152"/>
        <end position="162"/>
    </location>
</feature>
<evidence type="ECO:0000313" key="3">
    <source>
        <dbReference type="Proteomes" id="UP001632038"/>
    </source>
</evidence>
<sequence>MRTQQKNQHQPPSRKSPIFSSFHPSIQNPARPKHKPTPKPRPDDAWALSLHVAEHVPLKTFYPSVEEDKPIRRSSRFTANKYKTPGYEDALPERNAPQLLALLGPVSKSTEKSFLSGKRLRSRSVLMRKSLPSNKCLRSRSVKLSAENMKRKDLIELPENPRKSSLRGSSKDSGELEKSAFLSEKHLKSTNVKLLSYKEIFETLPGKSRSSLRRLRKNSDQSWKMEPKKSAYSRSVKMQLQKEISDLKTESKKSAFSGEKCLSSRSVEMELEKGNSEKSGYVLNEKPLLSPKIESVLEELFGISEETDVEKSESDGASEKCVRSRKIKRKINVDENTDKMTGRVDRWSGADSRRSGSREMEVAI</sequence>
<reference evidence="3" key="1">
    <citation type="journal article" date="2024" name="IScience">
        <title>Strigolactones Initiate the Formation of Haustorium-like Structures in Castilleja.</title>
        <authorList>
            <person name="Buerger M."/>
            <person name="Peterson D."/>
            <person name="Chory J."/>
        </authorList>
    </citation>
    <scope>NUCLEOTIDE SEQUENCE [LARGE SCALE GENOMIC DNA]</scope>
</reference>
<gene>
    <name evidence="2" type="ORF">CASFOL_002472</name>
</gene>
<keyword evidence="3" id="KW-1185">Reference proteome</keyword>
<accession>A0ABD3EEM4</accession>
<feature type="region of interest" description="Disordered" evidence="1">
    <location>
        <begin position="152"/>
        <end position="182"/>
    </location>
</feature>
<feature type="compositionally biased region" description="Basic and acidic residues" evidence="1">
    <location>
        <begin position="169"/>
        <end position="182"/>
    </location>
</feature>
<evidence type="ECO:0000313" key="2">
    <source>
        <dbReference type="EMBL" id="KAL3652791.1"/>
    </source>
</evidence>